<dbReference type="InParanoid" id="A0A0H2RQC2"/>
<dbReference type="STRING" id="27342.A0A0H2RQC2"/>
<comment type="similarity">
    <text evidence="1 2">Belongs to the phospholipid scramblase family.</text>
</comment>
<protein>
    <recommendedName>
        <fullName evidence="2">Phospholipid scramblase</fullName>
    </recommendedName>
</protein>
<dbReference type="Proteomes" id="UP000053477">
    <property type="component" value="Unassembled WGS sequence"/>
</dbReference>
<evidence type="ECO:0000313" key="3">
    <source>
        <dbReference type="EMBL" id="KLO14175.1"/>
    </source>
</evidence>
<dbReference type="InterPro" id="IPR005552">
    <property type="entry name" value="Scramblase"/>
</dbReference>
<keyword evidence="4" id="KW-1185">Reference proteome</keyword>
<dbReference type="GO" id="GO:0005886">
    <property type="term" value="C:plasma membrane"/>
    <property type="evidence" value="ECO:0007669"/>
    <property type="project" value="TreeGrafter"/>
</dbReference>
<proteinExistence type="inferred from homology"/>
<accession>A0A0H2RQC2</accession>
<dbReference type="OrthoDB" id="191150at2759"/>
<evidence type="ECO:0000313" key="4">
    <source>
        <dbReference type="Proteomes" id="UP000053477"/>
    </source>
</evidence>
<dbReference type="Pfam" id="PF03803">
    <property type="entry name" value="Scramblase"/>
    <property type="match status" value="1"/>
</dbReference>
<dbReference type="PANTHER" id="PTHR23248:SF9">
    <property type="entry name" value="PHOSPHOLIPID SCRAMBLASE"/>
    <property type="match status" value="1"/>
</dbReference>
<evidence type="ECO:0000256" key="2">
    <source>
        <dbReference type="RuleBase" id="RU363116"/>
    </source>
</evidence>
<name>A0A0H2RQC2_9AGAM</name>
<dbReference type="FunCoup" id="A0A0H2RQC2">
    <property type="interactions" value="144"/>
</dbReference>
<dbReference type="AlphaFoldDB" id="A0A0H2RQC2"/>
<dbReference type="EMBL" id="KQ085947">
    <property type="protein sequence ID" value="KLO14175.1"/>
    <property type="molecule type" value="Genomic_DNA"/>
</dbReference>
<dbReference type="PANTHER" id="PTHR23248">
    <property type="entry name" value="PHOSPHOLIPID SCRAMBLASE-RELATED"/>
    <property type="match status" value="1"/>
</dbReference>
<gene>
    <name evidence="3" type="ORF">SCHPADRAFT_966437</name>
</gene>
<organism evidence="3 4">
    <name type="scientific">Schizopora paradoxa</name>
    <dbReference type="NCBI Taxonomy" id="27342"/>
    <lineage>
        <taxon>Eukaryota</taxon>
        <taxon>Fungi</taxon>
        <taxon>Dikarya</taxon>
        <taxon>Basidiomycota</taxon>
        <taxon>Agaricomycotina</taxon>
        <taxon>Agaricomycetes</taxon>
        <taxon>Hymenochaetales</taxon>
        <taxon>Schizoporaceae</taxon>
        <taxon>Schizopora</taxon>
    </lineage>
</organism>
<reference evidence="3 4" key="1">
    <citation type="submission" date="2015-04" db="EMBL/GenBank/DDBJ databases">
        <title>Complete genome sequence of Schizopora paradoxa KUC8140, a cosmopolitan wood degrader in East Asia.</title>
        <authorList>
            <consortium name="DOE Joint Genome Institute"/>
            <person name="Min B."/>
            <person name="Park H."/>
            <person name="Jang Y."/>
            <person name="Kim J.-J."/>
            <person name="Kim K.H."/>
            <person name="Pangilinan J."/>
            <person name="Lipzen A."/>
            <person name="Riley R."/>
            <person name="Grigoriev I.V."/>
            <person name="Spatafora J.W."/>
            <person name="Choi I.-G."/>
        </authorList>
    </citation>
    <scope>NUCLEOTIDE SEQUENCE [LARGE SCALE GENOMIC DNA]</scope>
    <source>
        <strain evidence="3 4">KUC8140</strain>
    </source>
</reference>
<evidence type="ECO:0000256" key="1">
    <source>
        <dbReference type="ARBA" id="ARBA00005350"/>
    </source>
</evidence>
<sequence length="254" mass="29400">MMNLFIGFEQANRYAINSPEGEVLGYIAEEQRSFISVMSRQILRTHRPFRALILDTEGNPVLWLRRPFSWINSRMYVQRMTDGNEPTSEGEPILETFAEVQQRWHLWRRRYDLFISDGPKPILSHVADRQPEPEPTEELFTQFASIDSPFLAWTFLLRDARQEEIASVDRAFRGFGREVTEKNTGQYIIRFKPTPLLHENGAPSSREPSVIRDLKLEEKAVTLATAVNIDYDYFSRHSEGGHLGFLPFFSGGSE</sequence>
<dbReference type="GO" id="GO:0017128">
    <property type="term" value="F:phospholipid scramblase activity"/>
    <property type="evidence" value="ECO:0007669"/>
    <property type="project" value="InterPro"/>
</dbReference>